<sequence length="243" mass="27811">MKNDFISRTFSTSTDEWVHLATYTIPKKCPHCDVPNSPVRRGYYISGYNDAVVQIFIWCCTNCGKHYITLHSRKDSSDKALQFLAIYPHTKEIEFSEHIKTLSPRFVEIYNESAASEQLGNLTVAGIGYRLALEILVKDYAIKELSVDSKKAAETKLETAIKEFLPGIDIKYAADVVRMKGNDYSHYHEKYDSVDFETFKEYLDIFIQTVDVYLKMNHPPLKRKGSLESASDSARKIPSNDQN</sequence>
<dbReference type="Proteomes" id="UP001215087">
    <property type="component" value="Unassembled WGS sequence"/>
</dbReference>
<evidence type="ECO:0008006" key="4">
    <source>
        <dbReference type="Google" id="ProtNLM"/>
    </source>
</evidence>
<name>A0ABT5UUU0_EUBLI</name>
<dbReference type="RefSeq" id="WP_274703031.1">
    <property type="nucleotide sequence ID" value="NZ_JAQSVD010000018.1"/>
</dbReference>
<evidence type="ECO:0000313" key="2">
    <source>
        <dbReference type="EMBL" id="MDE1472725.1"/>
    </source>
</evidence>
<keyword evidence="3" id="KW-1185">Reference proteome</keyword>
<protein>
    <recommendedName>
        <fullName evidence="4">DUF4145 domain-containing protein</fullName>
    </recommendedName>
</protein>
<gene>
    <name evidence="2" type="ORF">PTZ04_20910</name>
</gene>
<comment type="caution">
    <text evidence="2">The sequence shown here is derived from an EMBL/GenBank/DDBJ whole genome shotgun (WGS) entry which is preliminary data.</text>
</comment>
<evidence type="ECO:0000256" key="1">
    <source>
        <dbReference type="SAM" id="MobiDB-lite"/>
    </source>
</evidence>
<dbReference type="EMBL" id="JAQSVD010000018">
    <property type="protein sequence ID" value="MDE1472725.1"/>
    <property type="molecule type" value="Genomic_DNA"/>
</dbReference>
<proteinExistence type="predicted"/>
<evidence type="ECO:0000313" key="3">
    <source>
        <dbReference type="Proteomes" id="UP001215087"/>
    </source>
</evidence>
<organism evidence="2 3">
    <name type="scientific">Eubacterium limosum</name>
    <dbReference type="NCBI Taxonomy" id="1736"/>
    <lineage>
        <taxon>Bacteria</taxon>
        <taxon>Bacillati</taxon>
        <taxon>Bacillota</taxon>
        <taxon>Clostridia</taxon>
        <taxon>Eubacteriales</taxon>
        <taxon>Eubacteriaceae</taxon>
        <taxon>Eubacterium</taxon>
    </lineage>
</organism>
<feature type="region of interest" description="Disordered" evidence="1">
    <location>
        <begin position="223"/>
        <end position="243"/>
    </location>
</feature>
<reference evidence="2 3" key="1">
    <citation type="submission" date="2023-02" db="EMBL/GenBank/DDBJ databases">
        <title>Comparative genome analysis of Eubacterium limosum species.</title>
        <authorList>
            <person name="Bak J.E."/>
        </authorList>
    </citation>
    <scope>NUCLEOTIDE SEQUENCE [LARGE SCALE GENOMIC DNA]</scope>
    <source>
        <strain evidence="2 3">KGMB01548</strain>
    </source>
</reference>
<accession>A0ABT5UUU0</accession>